<dbReference type="GO" id="GO:0022857">
    <property type="term" value="F:transmembrane transporter activity"/>
    <property type="evidence" value="ECO:0007669"/>
    <property type="project" value="InterPro"/>
</dbReference>
<accession>A0A4Q0UB55</accession>
<dbReference type="Pfam" id="PF07690">
    <property type="entry name" value="MFS_1"/>
    <property type="match status" value="1"/>
</dbReference>
<protein>
    <submittedName>
        <fullName evidence="4">MFS transporter</fullName>
    </submittedName>
</protein>
<dbReference type="InterPro" id="IPR020846">
    <property type="entry name" value="MFS_dom"/>
</dbReference>
<dbReference type="Gene3D" id="1.20.1250.20">
    <property type="entry name" value="MFS general substrate transporter like domains"/>
    <property type="match status" value="2"/>
</dbReference>
<dbReference type="SUPFAM" id="SSF103473">
    <property type="entry name" value="MFS general substrate transporter"/>
    <property type="match status" value="1"/>
</dbReference>
<organism evidence="4 5">
    <name type="scientific">Candidatus Amulumruptor caecigallinarius</name>
    <dbReference type="NCBI Taxonomy" id="2109911"/>
    <lineage>
        <taxon>Bacteria</taxon>
        <taxon>Pseudomonadati</taxon>
        <taxon>Bacteroidota</taxon>
        <taxon>Bacteroidia</taxon>
        <taxon>Bacteroidales</taxon>
        <taxon>Muribaculaceae</taxon>
        <taxon>Candidatus Amulumruptor</taxon>
    </lineage>
</organism>
<dbReference type="InterPro" id="IPR036259">
    <property type="entry name" value="MFS_trans_sf"/>
</dbReference>
<evidence type="ECO:0000313" key="4">
    <source>
        <dbReference type="EMBL" id="HJE39070.1"/>
    </source>
</evidence>
<evidence type="ECO:0000313" key="5">
    <source>
        <dbReference type="Proteomes" id="UP000711407"/>
    </source>
</evidence>
<dbReference type="InterPro" id="IPR011701">
    <property type="entry name" value="MFS"/>
</dbReference>
<comment type="caution">
    <text evidence="4">The sequence shown here is derived from an EMBL/GenBank/DDBJ whole genome shotgun (WGS) entry which is preliminary data.</text>
</comment>
<dbReference type="PANTHER" id="PTHR43129">
    <property type="entry name" value="FOSMIDOMYCIN RESISTANCE PROTEIN"/>
    <property type="match status" value="1"/>
</dbReference>
<proteinExistence type="predicted"/>
<gene>
    <name evidence="4" type="ORF">K8V47_04860</name>
</gene>
<dbReference type="PROSITE" id="PS50850">
    <property type="entry name" value="MFS"/>
    <property type="match status" value="1"/>
</dbReference>
<dbReference type="Proteomes" id="UP000711407">
    <property type="component" value="Unassembled WGS sequence"/>
</dbReference>
<reference evidence="4" key="2">
    <citation type="submission" date="2021-09" db="EMBL/GenBank/DDBJ databases">
        <authorList>
            <person name="Gilroy R."/>
        </authorList>
    </citation>
    <scope>NUCLEOTIDE SEQUENCE</scope>
    <source>
        <strain evidence="4">4100</strain>
    </source>
</reference>
<dbReference type="GO" id="GO:0005886">
    <property type="term" value="C:plasma membrane"/>
    <property type="evidence" value="ECO:0007669"/>
    <property type="project" value="TreeGrafter"/>
</dbReference>
<evidence type="ECO:0000256" key="2">
    <source>
        <dbReference type="ARBA" id="ARBA00022989"/>
    </source>
</evidence>
<name>A0A4Q0UB55_9BACT</name>
<dbReference type="CDD" id="cd17478">
    <property type="entry name" value="MFS_FsR"/>
    <property type="match status" value="1"/>
</dbReference>
<keyword evidence="2" id="KW-1133">Transmembrane helix</keyword>
<dbReference type="EMBL" id="DYXT01000027">
    <property type="protein sequence ID" value="HJE39070.1"/>
    <property type="molecule type" value="Genomic_DNA"/>
</dbReference>
<keyword evidence="3" id="KW-0472">Membrane</keyword>
<evidence type="ECO:0000256" key="1">
    <source>
        <dbReference type="ARBA" id="ARBA00022692"/>
    </source>
</evidence>
<sequence length="406" mass="44128">MDKSTERIPIEERTIFSILLTISFAHLLNDMMQSIIPSIYPVIKDKYGFTFGQIGIITLVFQMTSSILQPFVGRYADKHPQPFSLSIGMVFTLAGIILLSFADNYGLILLAVGVIGCGSSIFHPEASRIAQMAGGNKRGLAQSIFQVGGNGGSALGPLLAAVIIIPFGQHSIIWASIAALIAGMTLLPVGRWYRSQLHKLKTKTVRVNPAVAALSSRRIHWAIFILCVLTFSKYFYMASMTSYFTFFLINKFGVDIQTSQLCLFGFMGAVAIGTILGGSIGDRYGRKYVIWGSIMGAAPFALALPYVGFTLTVILAVIIGLVISSAFSAILVYATELKPDKVGMMAGLFFGLNFGLGGIGSAFFGWLADRTSIEFIFKVSTLLPLLGIVTAFLPNIEPRRRSLKWK</sequence>
<keyword evidence="1" id="KW-0812">Transmembrane</keyword>
<evidence type="ECO:0000256" key="3">
    <source>
        <dbReference type="ARBA" id="ARBA00023136"/>
    </source>
</evidence>
<dbReference type="PANTHER" id="PTHR43129:SF1">
    <property type="entry name" value="FOSMIDOMYCIN RESISTANCE PROTEIN"/>
    <property type="match status" value="1"/>
</dbReference>
<dbReference type="AlphaFoldDB" id="A0A4Q0UB55"/>
<reference evidence="4" key="1">
    <citation type="journal article" date="2021" name="PeerJ">
        <title>Extensive microbial diversity within the chicken gut microbiome revealed by metagenomics and culture.</title>
        <authorList>
            <person name="Gilroy R."/>
            <person name="Ravi A."/>
            <person name="Getino M."/>
            <person name="Pursley I."/>
            <person name="Horton D.L."/>
            <person name="Alikhan N.F."/>
            <person name="Baker D."/>
            <person name="Gharbi K."/>
            <person name="Hall N."/>
            <person name="Watson M."/>
            <person name="Adriaenssens E.M."/>
            <person name="Foster-Nyarko E."/>
            <person name="Jarju S."/>
            <person name="Secka A."/>
            <person name="Antonio M."/>
            <person name="Oren A."/>
            <person name="Chaudhuri R.R."/>
            <person name="La Ragione R."/>
            <person name="Hildebrand F."/>
            <person name="Pallen M.J."/>
        </authorList>
    </citation>
    <scope>NUCLEOTIDE SEQUENCE</scope>
    <source>
        <strain evidence="4">4100</strain>
    </source>
</reference>